<evidence type="ECO:0000259" key="1">
    <source>
        <dbReference type="PROSITE" id="PS50013"/>
    </source>
</evidence>
<protein>
    <submittedName>
        <fullName evidence="2">Chromo domain-containing protein</fullName>
    </submittedName>
</protein>
<keyword evidence="3" id="KW-1185">Reference proteome</keyword>
<comment type="caution">
    <text evidence="2">The sequence shown here is derived from an EMBL/GenBank/DDBJ whole genome shotgun (WGS) entry which is preliminary data.</text>
</comment>
<dbReference type="CDD" id="cd00024">
    <property type="entry name" value="CD_CSD"/>
    <property type="match status" value="1"/>
</dbReference>
<organism evidence="2 3">
    <name type="scientific">Phanerochaete sordida</name>
    <dbReference type="NCBI Taxonomy" id="48140"/>
    <lineage>
        <taxon>Eukaryota</taxon>
        <taxon>Fungi</taxon>
        <taxon>Dikarya</taxon>
        <taxon>Basidiomycota</taxon>
        <taxon>Agaricomycotina</taxon>
        <taxon>Agaricomycetes</taxon>
        <taxon>Polyporales</taxon>
        <taxon>Phanerochaetaceae</taxon>
        <taxon>Phanerochaete</taxon>
    </lineage>
</organism>
<dbReference type="Proteomes" id="UP000703269">
    <property type="component" value="Unassembled WGS sequence"/>
</dbReference>
<dbReference type="AlphaFoldDB" id="A0A9P3GZ35"/>
<dbReference type="GO" id="GO:0006338">
    <property type="term" value="P:chromatin remodeling"/>
    <property type="evidence" value="ECO:0007669"/>
    <property type="project" value="UniProtKB-ARBA"/>
</dbReference>
<dbReference type="SMART" id="SM00298">
    <property type="entry name" value="CHROMO"/>
    <property type="match status" value="1"/>
</dbReference>
<reference evidence="2 3" key="1">
    <citation type="submission" date="2021-08" db="EMBL/GenBank/DDBJ databases">
        <title>Draft Genome Sequence of Phanerochaete sordida strain YK-624.</title>
        <authorList>
            <person name="Mori T."/>
            <person name="Dohra H."/>
            <person name="Suzuki T."/>
            <person name="Kawagishi H."/>
            <person name="Hirai H."/>
        </authorList>
    </citation>
    <scope>NUCLEOTIDE SEQUENCE [LARGE SCALE GENOMIC DNA]</scope>
    <source>
        <strain evidence="2 3">YK-624</strain>
    </source>
</reference>
<name>A0A9P3GZ35_9APHY</name>
<sequence length="93" mass="10500">MARPGCLQTSTTKPVQVNGKEEYTVKKILDGRLFRCQLQYKVHWKRYGAAGDSWKPAASLDHASTLVKKFHRNNPEAPCKLAAMNFEFLAASF</sequence>
<accession>A0A9P3GZ35</accession>
<dbReference type="EMBL" id="BPQB01000279">
    <property type="protein sequence ID" value="GJF00985.1"/>
    <property type="molecule type" value="Genomic_DNA"/>
</dbReference>
<dbReference type="InterPro" id="IPR016197">
    <property type="entry name" value="Chromo-like_dom_sf"/>
</dbReference>
<proteinExistence type="predicted"/>
<dbReference type="PROSITE" id="PS50013">
    <property type="entry name" value="CHROMO_2"/>
    <property type="match status" value="1"/>
</dbReference>
<feature type="domain" description="Chromo" evidence="1">
    <location>
        <begin position="23"/>
        <end position="74"/>
    </location>
</feature>
<evidence type="ECO:0000313" key="3">
    <source>
        <dbReference type="Proteomes" id="UP000703269"/>
    </source>
</evidence>
<dbReference type="SUPFAM" id="SSF54160">
    <property type="entry name" value="Chromo domain-like"/>
    <property type="match status" value="1"/>
</dbReference>
<dbReference type="Gene3D" id="2.40.50.40">
    <property type="match status" value="1"/>
</dbReference>
<gene>
    <name evidence="2" type="ORF">PsYK624_172890</name>
</gene>
<dbReference type="Pfam" id="PF00385">
    <property type="entry name" value="Chromo"/>
    <property type="match status" value="1"/>
</dbReference>
<dbReference type="InterPro" id="IPR000953">
    <property type="entry name" value="Chromo/chromo_shadow_dom"/>
</dbReference>
<evidence type="ECO:0000313" key="2">
    <source>
        <dbReference type="EMBL" id="GJF00985.1"/>
    </source>
</evidence>
<dbReference type="OrthoDB" id="3218226at2759"/>
<dbReference type="InterPro" id="IPR023780">
    <property type="entry name" value="Chromo_domain"/>
</dbReference>